<gene>
    <name evidence="2" type="ORF">ACFSJH_14410</name>
</gene>
<accession>A0ABW4YMM2</accession>
<organism evidence="2 3">
    <name type="scientific">Paenibacillus yanchengensis</name>
    <dbReference type="NCBI Taxonomy" id="2035833"/>
    <lineage>
        <taxon>Bacteria</taxon>
        <taxon>Bacillati</taxon>
        <taxon>Bacillota</taxon>
        <taxon>Bacilli</taxon>
        <taxon>Bacillales</taxon>
        <taxon>Paenibacillaceae</taxon>
        <taxon>Paenibacillus</taxon>
    </lineage>
</organism>
<dbReference type="Proteomes" id="UP001597362">
    <property type="component" value="Unassembled WGS sequence"/>
</dbReference>
<proteinExistence type="predicted"/>
<sequence length="174" mass="20300">MEDLRYPIGKFEYIGMSVIQRTEWIEVLEQFPNRLEQEVAKMTETQLDTPYRPDGWTMRQVIHHLADALMNSYIRFKLAMTESNPTIKPFDPDGWVNTVDSRYGAVASSVAIIQGVTTKLVHLLRGMEQTDFHRQFYHPERGSQVKLAYFLGWTAWHVEHHLAHITSGLQRLDK</sequence>
<dbReference type="Gene3D" id="1.20.120.450">
    <property type="entry name" value="dinb family like domain"/>
    <property type="match status" value="1"/>
</dbReference>
<dbReference type="NCBIfam" id="NF009807">
    <property type="entry name" value="PRK13291.1"/>
    <property type="match status" value="1"/>
</dbReference>
<dbReference type="InterPro" id="IPR034660">
    <property type="entry name" value="DinB/YfiT-like"/>
</dbReference>
<protein>
    <submittedName>
        <fullName evidence="2">YfiT family bacillithiol transferase</fullName>
    </submittedName>
</protein>
<dbReference type="InterPro" id="IPR024775">
    <property type="entry name" value="DinB-like"/>
</dbReference>
<keyword evidence="2" id="KW-0808">Transferase</keyword>
<evidence type="ECO:0000313" key="2">
    <source>
        <dbReference type="EMBL" id="MFD2116918.1"/>
    </source>
</evidence>
<evidence type="ECO:0000313" key="3">
    <source>
        <dbReference type="Proteomes" id="UP001597362"/>
    </source>
</evidence>
<dbReference type="RefSeq" id="WP_377773541.1">
    <property type="nucleotide sequence ID" value="NZ_JBHUHO010000032.1"/>
</dbReference>
<dbReference type="GO" id="GO:0016740">
    <property type="term" value="F:transferase activity"/>
    <property type="evidence" value="ECO:0007669"/>
    <property type="project" value="UniProtKB-KW"/>
</dbReference>
<name>A0ABW4YMM2_9BACL</name>
<feature type="domain" description="DinB-like" evidence="1">
    <location>
        <begin position="28"/>
        <end position="165"/>
    </location>
</feature>
<reference evidence="3" key="1">
    <citation type="journal article" date="2019" name="Int. J. Syst. Evol. Microbiol.">
        <title>The Global Catalogue of Microorganisms (GCM) 10K type strain sequencing project: providing services to taxonomists for standard genome sequencing and annotation.</title>
        <authorList>
            <consortium name="The Broad Institute Genomics Platform"/>
            <consortium name="The Broad Institute Genome Sequencing Center for Infectious Disease"/>
            <person name="Wu L."/>
            <person name="Ma J."/>
        </authorList>
    </citation>
    <scope>NUCLEOTIDE SEQUENCE [LARGE SCALE GENOMIC DNA]</scope>
    <source>
        <strain evidence="3">GH52</strain>
    </source>
</reference>
<dbReference type="EMBL" id="JBHUHO010000032">
    <property type="protein sequence ID" value="MFD2116918.1"/>
    <property type="molecule type" value="Genomic_DNA"/>
</dbReference>
<dbReference type="SUPFAM" id="SSF109854">
    <property type="entry name" value="DinB/YfiT-like putative metalloenzymes"/>
    <property type="match status" value="1"/>
</dbReference>
<evidence type="ECO:0000259" key="1">
    <source>
        <dbReference type="Pfam" id="PF12867"/>
    </source>
</evidence>
<dbReference type="Pfam" id="PF12867">
    <property type="entry name" value="DinB_2"/>
    <property type="match status" value="1"/>
</dbReference>
<comment type="caution">
    <text evidence="2">The sequence shown here is derived from an EMBL/GenBank/DDBJ whole genome shotgun (WGS) entry which is preliminary data.</text>
</comment>
<keyword evidence="3" id="KW-1185">Reference proteome</keyword>